<evidence type="ECO:0000256" key="7">
    <source>
        <dbReference type="ARBA" id="ARBA00023136"/>
    </source>
</evidence>
<comment type="similarity">
    <text evidence="2">Belongs to the autoinducer-2 exporter (AI-2E) (TC 2.A.86) family.</text>
</comment>
<evidence type="ECO:0000256" key="6">
    <source>
        <dbReference type="ARBA" id="ARBA00022989"/>
    </source>
</evidence>
<evidence type="ECO:0000256" key="5">
    <source>
        <dbReference type="ARBA" id="ARBA00022692"/>
    </source>
</evidence>
<evidence type="ECO:0000256" key="2">
    <source>
        <dbReference type="ARBA" id="ARBA00009773"/>
    </source>
</evidence>
<dbReference type="PANTHER" id="PTHR21716:SF53">
    <property type="entry name" value="PERMEASE PERM-RELATED"/>
    <property type="match status" value="1"/>
</dbReference>
<dbReference type="RefSeq" id="WP_277734446.1">
    <property type="nucleotide sequence ID" value="NZ_CP120733.1"/>
</dbReference>
<feature type="transmembrane region" description="Helical" evidence="8">
    <location>
        <begin position="285"/>
        <end position="305"/>
    </location>
</feature>
<keyword evidence="10" id="KW-1185">Reference proteome</keyword>
<feature type="transmembrane region" description="Helical" evidence="8">
    <location>
        <begin position="75"/>
        <end position="96"/>
    </location>
</feature>
<sequence length="363" mass="41236">MVSRYRTKHIIFLLLISFILFKFVNNPEFFIQKFESVLALINPFIWAVCIAYLLNPIMTYFERRFNMRRSFSIMLIYFLLISIINFTITILSPKIIDSINDLSKDLPGYMTTAQQWINENIIKSKLLEYSNPFLKENLKDIINEVLSFLNITSSNLVTQAINITSNLFNAILGVIISIYLLKDKENLIYNIKRLLYALLGKFKSDKVADFFKIVNKIFSQYIIGKAIDSLIIGIICFIGLLMLKVPYALLISIIICVSNMIPYFGPFIGAVPAILITLINNPIQAIWVALFILLLQQFDGLYLGPKILGDKVGLNPLWIIVAVILGGGLFGIAGMFLGVPAMAIIKIQLEKFINIKLKDKSII</sequence>
<dbReference type="InterPro" id="IPR002549">
    <property type="entry name" value="AI-2E-like"/>
</dbReference>
<protein>
    <submittedName>
        <fullName evidence="9">AI-2E family transporter</fullName>
    </submittedName>
</protein>
<evidence type="ECO:0000313" key="9">
    <source>
        <dbReference type="EMBL" id="WFD12148.1"/>
    </source>
</evidence>
<feature type="transmembrane region" description="Helical" evidence="8">
    <location>
        <begin position="222"/>
        <end position="243"/>
    </location>
</feature>
<evidence type="ECO:0000256" key="4">
    <source>
        <dbReference type="ARBA" id="ARBA00022475"/>
    </source>
</evidence>
<keyword evidence="3" id="KW-0813">Transport</keyword>
<gene>
    <name evidence="9" type="ORF">P4S50_08720</name>
</gene>
<comment type="subcellular location">
    <subcellularLocation>
        <location evidence="1">Cell membrane</location>
        <topology evidence="1">Multi-pass membrane protein</topology>
    </subcellularLocation>
</comment>
<dbReference type="Proteomes" id="UP001222800">
    <property type="component" value="Chromosome"/>
</dbReference>
<evidence type="ECO:0000313" key="10">
    <source>
        <dbReference type="Proteomes" id="UP001222800"/>
    </source>
</evidence>
<evidence type="ECO:0000256" key="3">
    <source>
        <dbReference type="ARBA" id="ARBA00022448"/>
    </source>
</evidence>
<feature type="transmembrane region" description="Helical" evidence="8">
    <location>
        <begin position="7"/>
        <end position="24"/>
    </location>
</feature>
<evidence type="ECO:0000256" key="1">
    <source>
        <dbReference type="ARBA" id="ARBA00004651"/>
    </source>
</evidence>
<reference evidence="9 10" key="1">
    <citation type="submission" date="2023-03" db="EMBL/GenBank/DDBJ databases">
        <title>Complete genome sequence of Tepidibacter sp. SWIR-1, isolated from a deep-sea hydrothermal vent.</title>
        <authorList>
            <person name="Li X."/>
        </authorList>
    </citation>
    <scope>NUCLEOTIDE SEQUENCE [LARGE SCALE GENOMIC DNA]</scope>
    <source>
        <strain evidence="9 10">SWIR-1</strain>
    </source>
</reference>
<keyword evidence="7 8" id="KW-0472">Membrane</keyword>
<feature type="transmembrane region" description="Helical" evidence="8">
    <location>
        <begin position="317"/>
        <end position="345"/>
    </location>
</feature>
<accession>A0ABY8ELE7</accession>
<feature type="transmembrane region" description="Helical" evidence="8">
    <location>
        <begin position="160"/>
        <end position="181"/>
    </location>
</feature>
<evidence type="ECO:0000256" key="8">
    <source>
        <dbReference type="SAM" id="Phobius"/>
    </source>
</evidence>
<keyword evidence="4" id="KW-1003">Cell membrane</keyword>
<proteinExistence type="inferred from homology"/>
<feature type="transmembrane region" description="Helical" evidence="8">
    <location>
        <begin position="36"/>
        <end position="54"/>
    </location>
</feature>
<keyword evidence="5 8" id="KW-0812">Transmembrane</keyword>
<keyword evidence="6 8" id="KW-1133">Transmembrane helix</keyword>
<feature type="transmembrane region" description="Helical" evidence="8">
    <location>
        <begin position="249"/>
        <end position="278"/>
    </location>
</feature>
<dbReference type="EMBL" id="CP120733">
    <property type="protein sequence ID" value="WFD12148.1"/>
    <property type="molecule type" value="Genomic_DNA"/>
</dbReference>
<organism evidence="9 10">
    <name type="scientific">Tepidibacter hydrothermalis</name>
    <dbReference type="NCBI Taxonomy" id="3036126"/>
    <lineage>
        <taxon>Bacteria</taxon>
        <taxon>Bacillati</taxon>
        <taxon>Bacillota</taxon>
        <taxon>Clostridia</taxon>
        <taxon>Peptostreptococcales</taxon>
        <taxon>Peptostreptococcaceae</taxon>
        <taxon>Tepidibacter</taxon>
    </lineage>
</organism>
<dbReference type="PANTHER" id="PTHR21716">
    <property type="entry name" value="TRANSMEMBRANE PROTEIN"/>
    <property type="match status" value="1"/>
</dbReference>
<dbReference type="Pfam" id="PF01594">
    <property type="entry name" value="AI-2E_transport"/>
    <property type="match status" value="1"/>
</dbReference>
<name>A0ABY8ELE7_9FIRM</name>